<dbReference type="PANTHER" id="PTHR21461">
    <property type="entry name" value="GLYCOSYLTRANSFERASE FAMILY 92 PROTEIN"/>
    <property type="match status" value="1"/>
</dbReference>
<keyword evidence="3" id="KW-1133">Transmembrane helix</keyword>
<name>A0ABU7U120_9PROT</name>
<proteinExistence type="predicted"/>
<evidence type="ECO:0000313" key="4">
    <source>
        <dbReference type="EMBL" id="MEE8658580.1"/>
    </source>
</evidence>
<sequence length="626" mass="71153">MPPPHIGLRSLKTEVGTYIFICPETDELGHVDPSEPQYRATALMTFPEMEGFGILSRVKLLRRPPGRSVLRNTLQHNFLPVRLEAAGSEDQLFLKHAPSGDFFIPILDGQTELLTRRRQKGEAPTPLRSVDFKGAVPVDFQDMVTRWRDLASARHDAVAFLDVLAGFPQDFTHDCLDIALLMIADDARAAFLSFFLFNESDILSPQQATCLALLERLPSAEWLKQAISRLAQWQADRDLPMPRRSDATYDFMGRETSWRENARDTAGVALLSALRENVTPRHKLAALTSARDEGVYLLEWIAFHRTIGVEKIFIYTNNLTDGADVLLQRLHDAGIVHWVDNTGEGCAGVDNQLKAFAHAYTLMPALLDYEWCLTVDLDEWFVPSEAFDHKLPPLLAQEALQDADAVVATWRVNGPDHQLHWSEPLSCERFVALEPHPLVKSVHRPRRFQRCSHHVPVSPEKRCFKTVDGAPHAINTHSVYETSFYHQPTVKAEVHHFILRSFEEFVWRYARGENDGNAVLPVKRFRYNNHGIFELFLTRFRLKGPQLSPVIAARCHEEIARLMSIPGVRDAYQDVVRHFGQTVSLYVEQSLEAVRLDTNVSAEVREEWAQLVESWQKTDAPVACVH</sequence>
<dbReference type="PANTHER" id="PTHR21461:SF69">
    <property type="entry name" value="GLYCOSYLTRANSFERASE FAMILY 92 PROTEIN"/>
    <property type="match status" value="1"/>
</dbReference>
<evidence type="ECO:0000256" key="3">
    <source>
        <dbReference type="ARBA" id="ARBA00022989"/>
    </source>
</evidence>
<dbReference type="Pfam" id="PF13704">
    <property type="entry name" value="Glyco_tranf_2_4"/>
    <property type="match status" value="1"/>
</dbReference>
<comment type="caution">
    <text evidence="4">The sequence shown here is derived from an EMBL/GenBank/DDBJ whole genome shotgun (WGS) entry which is preliminary data.</text>
</comment>
<evidence type="ECO:0008006" key="6">
    <source>
        <dbReference type="Google" id="ProtNLM"/>
    </source>
</evidence>
<evidence type="ECO:0000256" key="2">
    <source>
        <dbReference type="ARBA" id="ARBA00022692"/>
    </source>
</evidence>
<comment type="subcellular location">
    <subcellularLocation>
        <location evidence="1">Membrane</location>
        <topology evidence="1">Single-pass membrane protein</topology>
    </subcellularLocation>
</comment>
<dbReference type="Proteomes" id="UP001312908">
    <property type="component" value="Unassembled WGS sequence"/>
</dbReference>
<evidence type="ECO:0000313" key="5">
    <source>
        <dbReference type="Proteomes" id="UP001312908"/>
    </source>
</evidence>
<organism evidence="4 5">
    <name type="scientific">Sorlinia euscelidii</name>
    <dbReference type="NCBI Taxonomy" id="3081148"/>
    <lineage>
        <taxon>Bacteria</taxon>
        <taxon>Pseudomonadati</taxon>
        <taxon>Pseudomonadota</taxon>
        <taxon>Alphaproteobacteria</taxon>
        <taxon>Acetobacterales</taxon>
        <taxon>Acetobacteraceae</taxon>
        <taxon>Sorlinia</taxon>
    </lineage>
</organism>
<keyword evidence="3" id="KW-0472">Membrane</keyword>
<keyword evidence="5" id="KW-1185">Reference proteome</keyword>
<reference evidence="4 5" key="1">
    <citation type="submission" date="2023-10" db="EMBL/GenBank/DDBJ databases">
        <title>Sorlinia euscelidii gen. nov., sp. nov., an acetic acid bacteria isolated from the gut of Euscelidius variegatus emitter.</title>
        <authorList>
            <person name="Michoud G."/>
            <person name="Marasco R."/>
            <person name="Seferji K."/>
            <person name="Gonella E."/>
            <person name="Garuglieri E."/>
            <person name="Alma A."/>
            <person name="Mapelli F."/>
            <person name="Borin S."/>
            <person name="Daffonchio D."/>
            <person name="Crotti E."/>
        </authorList>
    </citation>
    <scope>NUCLEOTIDE SEQUENCE [LARGE SCALE GENOMIC DNA]</scope>
    <source>
        <strain evidence="4 5">EV16P</strain>
    </source>
</reference>
<protein>
    <recommendedName>
        <fullName evidence="6">Glycosyltransferase family 2 protein</fullName>
    </recommendedName>
</protein>
<gene>
    <name evidence="4" type="ORF">DOFOFD_06110</name>
</gene>
<dbReference type="EMBL" id="JAWJZY010000002">
    <property type="protein sequence ID" value="MEE8658580.1"/>
    <property type="molecule type" value="Genomic_DNA"/>
</dbReference>
<keyword evidence="2" id="KW-0812">Transmembrane</keyword>
<evidence type="ECO:0000256" key="1">
    <source>
        <dbReference type="ARBA" id="ARBA00004167"/>
    </source>
</evidence>
<accession>A0ABU7U120</accession>